<dbReference type="AlphaFoldDB" id="A0AAE1ZJF7"/>
<dbReference type="Pfam" id="PF25356">
    <property type="entry name" value="PH_trem"/>
    <property type="match status" value="1"/>
</dbReference>
<accession>A0AAE1ZJF7</accession>
<keyword evidence="3" id="KW-1185">Reference proteome</keyword>
<dbReference type="EMBL" id="JALJAT010000001">
    <property type="protein sequence ID" value="KAK4475190.1"/>
    <property type="molecule type" value="Genomic_DNA"/>
</dbReference>
<comment type="caution">
    <text evidence="2">The sequence shown here is derived from an EMBL/GenBank/DDBJ whole genome shotgun (WGS) entry which is preliminary data.</text>
</comment>
<protein>
    <recommendedName>
        <fullName evidence="1">Trematode PH-like domain-containing protein</fullName>
    </recommendedName>
</protein>
<sequence>MSQTYSKHNDHLIQESFKSIDQKTRQVLFFECNLQLIKQIFLKNYEKFTEQQATNLLEKYVQKRRKSKCTAYFLLDRIRFQQKQFIGIKPFRKEVIYREIKHFFIFPNYPELFMICIIDESKHKRSYELYQCINYNDVCTVCNLTYKASIDMYNILHEKIPLRHITLSTRSSLIDHYSTENFNYPTSNNQLNETNEDRNMHFTEPLEDNIDNNHEDENEQVNSNILNMYSTHTDRRSNLSIHTNKSNRQNGKQIIKTKLIESTSNLPTTVNQSSISYNSKLNHSKFFSTNNLYTNRPRFTSEQMNSVKGDESSEYCIRKQQTNCSSSHITQQNTFLGEVIINKLHKRKSYTTSSFSSTSSGEYDINENICAKQDMSSINHNEPKLQNSETNSTFLSWNLNQPASSSSFVDTKKSFTLARGNNLFSYRRASNVYEDDQSFKRNGYGPHNDSDDKYFENKLRKCISNVDILSADTTYLYYDPVVGIRINNKGPVYMYMARYNCNLISTFRGNIDLESY</sequence>
<proteinExistence type="predicted"/>
<evidence type="ECO:0000259" key="1">
    <source>
        <dbReference type="Pfam" id="PF25356"/>
    </source>
</evidence>
<organism evidence="2 3">
    <name type="scientific">Schistosoma mekongi</name>
    <name type="common">Parasitic worm</name>
    <dbReference type="NCBI Taxonomy" id="38744"/>
    <lineage>
        <taxon>Eukaryota</taxon>
        <taxon>Metazoa</taxon>
        <taxon>Spiralia</taxon>
        <taxon>Lophotrochozoa</taxon>
        <taxon>Platyhelminthes</taxon>
        <taxon>Trematoda</taxon>
        <taxon>Digenea</taxon>
        <taxon>Strigeidida</taxon>
        <taxon>Schistosomatoidea</taxon>
        <taxon>Schistosomatidae</taxon>
        <taxon>Schistosoma</taxon>
    </lineage>
</organism>
<evidence type="ECO:0000313" key="2">
    <source>
        <dbReference type="EMBL" id="KAK4475190.1"/>
    </source>
</evidence>
<gene>
    <name evidence="2" type="ORF">MN116_002271</name>
</gene>
<reference evidence="2" key="2">
    <citation type="journal article" date="2023" name="Infect Dis Poverty">
        <title>Chromosome-scale genome of the human blood fluke Schistosoma mekongi and its implications for public health.</title>
        <authorList>
            <person name="Zhou M."/>
            <person name="Xu L."/>
            <person name="Xu D."/>
            <person name="Chen W."/>
            <person name="Khan J."/>
            <person name="Hu Y."/>
            <person name="Huang H."/>
            <person name="Wei H."/>
            <person name="Zhang Y."/>
            <person name="Chusongsang P."/>
            <person name="Tanasarnprasert K."/>
            <person name="Hu X."/>
            <person name="Limpanont Y."/>
            <person name="Lv Z."/>
        </authorList>
    </citation>
    <scope>NUCLEOTIDE SEQUENCE</scope>
    <source>
        <strain evidence="2">LV_2022a</strain>
    </source>
</reference>
<evidence type="ECO:0000313" key="3">
    <source>
        <dbReference type="Proteomes" id="UP001292079"/>
    </source>
</evidence>
<dbReference type="Proteomes" id="UP001292079">
    <property type="component" value="Unassembled WGS sequence"/>
</dbReference>
<feature type="domain" description="Trematode PH-like" evidence="1">
    <location>
        <begin position="24"/>
        <end position="151"/>
    </location>
</feature>
<reference evidence="2" key="1">
    <citation type="submission" date="2022-04" db="EMBL/GenBank/DDBJ databases">
        <authorList>
            <person name="Xu L."/>
            <person name="Lv Z."/>
        </authorList>
    </citation>
    <scope>NUCLEOTIDE SEQUENCE</scope>
    <source>
        <strain evidence="2">LV_2022a</strain>
    </source>
</reference>
<name>A0AAE1ZJF7_SCHME</name>
<dbReference type="InterPro" id="IPR057376">
    <property type="entry name" value="PH_trem"/>
</dbReference>